<feature type="domain" description="TonB-dependent receptor plug" evidence="16">
    <location>
        <begin position="53"/>
        <end position="172"/>
    </location>
</feature>
<dbReference type="PANTHER" id="PTHR30069:SF29">
    <property type="entry name" value="HEMOGLOBIN AND HEMOGLOBIN-HAPTOGLOBIN-BINDING PROTEIN 1-RELATED"/>
    <property type="match status" value="1"/>
</dbReference>
<keyword evidence="9 17" id="KW-0675">Receptor</keyword>
<dbReference type="InterPro" id="IPR000531">
    <property type="entry name" value="Beta-barrel_TonB"/>
</dbReference>
<dbReference type="HOGENOM" id="CLU_008287_19_0_5"/>
<dbReference type="STRING" id="366602.Caul_1111"/>
<name>B0SX80_CAUSK</name>
<dbReference type="KEGG" id="cak:Caul_1111"/>
<dbReference type="InterPro" id="IPR010949">
    <property type="entry name" value="TonB_Hb/transfer/lactofer_rcpt"/>
</dbReference>
<dbReference type="CDD" id="cd01347">
    <property type="entry name" value="ligand_gated_channel"/>
    <property type="match status" value="1"/>
</dbReference>
<evidence type="ECO:0000256" key="2">
    <source>
        <dbReference type="ARBA" id="ARBA00009810"/>
    </source>
</evidence>
<sequence length="754" mass="80950" precursor="true">MSRSKLAKLTCFAAASATALLCAQAAFAADATADAAVELDRVTVTATRSEKKLQDAPVTASVISDQEIEDGLVKDIKDLVRFEPGVSVRRAPSRFTAAGASTGRDGNSGFNIRGLEGNRVLILVDGVRVPDGYAFGAQNMGRGDYVDLDVLKSVEIVRGPASALYGSDGLAGSVNFFTKDPADLLTSSKAFTLRGKVGYASADESWTESLLAAGQTGDWEGLVAYTRRDGEGQKTAGTNDSANTDRTTANPEDDQSNALLARVVYAPSDHSRFRLTYDHLDRDVDWTVLSAIAKPPLASTGVLGLTAFDRMKRDRVSFDHRYTGGEGVIQSATTTLYYQNSTTRQFSAEDRNTAADRTRDATFDNEVWGAALELHSQADLGGVTHRFVWGGDAAITRQEGVRDGTVPPAGETFPTRAFPTTDYTLAGAYAQDEIAVGPVTFYPAVRFDYYKLEPKKDALFTANVPASQSDSRVSPKLGAVWKASDLVTVFANAAAGFKAPSPSQVNNGFTNPTQFYMSISNPNLKPETSETFELGFRLNRARWNASVTGFTGKYDDFIDQVQVRGSFSPTDPAVYQYVNQSKAEITGAEARFAAELGRGFTLQGAASYARGNAENAGKKTPLTSIDPVKLVAGLSYRDPAGRFGGALNAVHAAKESAGRSGVSCSMTVARPAPLPPLTQTGPDYCWMPKAFTVFDLTAYWNLTGNVTLRGGVFNITSQTYAWWSDVRGVADTSLVKDAYTQPDRNYSVSLAVKF</sequence>
<evidence type="ECO:0000256" key="11">
    <source>
        <dbReference type="PROSITE-ProRule" id="PRU01360"/>
    </source>
</evidence>
<dbReference type="InterPro" id="IPR011276">
    <property type="entry name" value="TonB_haem/Hb_rcpt"/>
</dbReference>
<feature type="compositionally biased region" description="Polar residues" evidence="13">
    <location>
        <begin position="235"/>
        <end position="250"/>
    </location>
</feature>
<reference evidence="17" key="1">
    <citation type="submission" date="2008-01" db="EMBL/GenBank/DDBJ databases">
        <title>Complete sequence of chromosome of Caulobacter sp. K31.</title>
        <authorList>
            <consortium name="US DOE Joint Genome Institute"/>
            <person name="Copeland A."/>
            <person name="Lucas S."/>
            <person name="Lapidus A."/>
            <person name="Barry K."/>
            <person name="Glavina del Rio T."/>
            <person name="Dalin E."/>
            <person name="Tice H."/>
            <person name="Pitluck S."/>
            <person name="Bruce D."/>
            <person name="Goodwin L."/>
            <person name="Thompson L.S."/>
            <person name="Brettin T."/>
            <person name="Detter J.C."/>
            <person name="Han C."/>
            <person name="Schmutz J."/>
            <person name="Larimer F."/>
            <person name="Land M."/>
            <person name="Hauser L."/>
            <person name="Kyrpides N."/>
            <person name="Kim E."/>
            <person name="Stephens C."/>
            <person name="Richardson P."/>
        </authorList>
    </citation>
    <scope>NUCLEOTIDE SEQUENCE [LARGE SCALE GENOMIC DNA]</scope>
    <source>
        <strain evidence="17">K31</strain>
    </source>
</reference>
<dbReference type="GO" id="GO:0044718">
    <property type="term" value="P:siderophore transmembrane transport"/>
    <property type="evidence" value="ECO:0007669"/>
    <property type="project" value="TreeGrafter"/>
</dbReference>
<keyword evidence="7 12" id="KW-0798">TonB box</keyword>
<evidence type="ECO:0000259" key="15">
    <source>
        <dbReference type="Pfam" id="PF00593"/>
    </source>
</evidence>
<dbReference type="InterPro" id="IPR036942">
    <property type="entry name" value="Beta-barrel_TonB_sf"/>
</dbReference>
<dbReference type="GO" id="GO:0015344">
    <property type="term" value="F:siderophore uptake transmembrane transporter activity"/>
    <property type="evidence" value="ECO:0007669"/>
    <property type="project" value="TreeGrafter"/>
</dbReference>
<comment type="subcellular location">
    <subcellularLocation>
        <location evidence="1 11">Cell outer membrane</location>
        <topology evidence="1 11">Multi-pass membrane protein</topology>
    </subcellularLocation>
</comment>
<evidence type="ECO:0000256" key="3">
    <source>
        <dbReference type="ARBA" id="ARBA00022448"/>
    </source>
</evidence>
<dbReference type="EMBL" id="CP000927">
    <property type="protein sequence ID" value="ABZ70241.1"/>
    <property type="molecule type" value="Genomic_DNA"/>
</dbReference>
<keyword evidence="4 11" id="KW-1134">Transmembrane beta strand</keyword>
<feature type="chain" id="PRO_5002753179" evidence="14">
    <location>
        <begin position="29"/>
        <end position="754"/>
    </location>
</feature>
<dbReference type="Pfam" id="PF00593">
    <property type="entry name" value="TonB_dep_Rec_b-barrel"/>
    <property type="match status" value="1"/>
</dbReference>
<dbReference type="Gene3D" id="2.170.130.10">
    <property type="entry name" value="TonB-dependent receptor, plug domain"/>
    <property type="match status" value="1"/>
</dbReference>
<gene>
    <name evidence="17" type="ordered locus">Caul_1111</name>
</gene>
<dbReference type="PANTHER" id="PTHR30069">
    <property type="entry name" value="TONB-DEPENDENT OUTER MEMBRANE RECEPTOR"/>
    <property type="match status" value="1"/>
</dbReference>
<dbReference type="InterPro" id="IPR039426">
    <property type="entry name" value="TonB-dep_rcpt-like"/>
</dbReference>
<evidence type="ECO:0000256" key="10">
    <source>
        <dbReference type="ARBA" id="ARBA00023237"/>
    </source>
</evidence>
<dbReference type="Pfam" id="PF07715">
    <property type="entry name" value="Plug"/>
    <property type="match status" value="1"/>
</dbReference>
<evidence type="ECO:0000256" key="8">
    <source>
        <dbReference type="ARBA" id="ARBA00023136"/>
    </source>
</evidence>
<evidence type="ECO:0000313" key="17">
    <source>
        <dbReference type="EMBL" id="ABZ70241.1"/>
    </source>
</evidence>
<feature type="region of interest" description="Disordered" evidence="13">
    <location>
        <begin position="228"/>
        <end position="255"/>
    </location>
</feature>
<evidence type="ECO:0000259" key="16">
    <source>
        <dbReference type="Pfam" id="PF07715"/>
    </source>
</evidence>
<feature type="signal peptide" evidence="14">
    <location>
        <begin position="1"/>
        <end position="28"/>
    </location>
</feature>
<evidence type="ECO:0000256" key="7">
    <source>
        <dbReference type="ARBA" id="ARBA00023077"/>
    </source>
</evidence>
<keyword evidence="8 11" id="KW-0472">Membrane</keyword>
<dbReference type="AlphaFoldDB" id="B0SX80"/>
<feature type="domain" description="TonB-dependent receptor-like beta-barrel" evidence="15">
    <location>
        <begin position="268"/>
        <end position="715"/>
    </location>
</feature>
<organism evidence="17">
    <name type="scientific">Caulobacter sp. (strain K31)</name>
    <dbReference type="NCBI Taxonomy" id="366602"/>
    <lineage>
        <taxon>Bacteria</taxon>
        <taxon>Pseudomonadati</taxon>
        <taxon>Pseudomonadota</taxon>
        <taxon>Alphaproteobacteria</taxon>
        <taxon>Caulobacterales</taxon>
        <taxon>Caulobacteraceae</taxon>
        <taxon>Caulobacter</taxon>
    </lineage>
</organism>
<evidence type="ECO:0000256" key="14">
    <source>
        <dbReference type="SAM" id="SignalP"/>
    </source>
</evidence>
<dbReference type="InterPro" id="IPR037066">
    <property type="entry name" value="Plug_dom_sf"/>
</dbReference>
<dbReference type="SUPFAM" id="SSF56935">
    <property type="entry name" value="Porins"/>
    <property type="match status" value="1"/>
</dbReference>
<protein>
    <submittedName>
        <fullName evidence="17">TonB-dependent hemoglobin/transferrin/lactoferrin family receptor</fullName>
    </submittedName>
</protein>
<evidence type="ECO:0000256" key="5">
    <source>
        <dbReference type="ARBA" id="ARBA00022692"/>
    </source>
</evidence>
<dbReference type="OrthoDB" id="9760333at2"/>
<evidence type="ECO:0000256" key="4">
    <source>
        <dbReference type="ARBA" id="ARBA00022452"/>
    </source>
</evidence>
<dbReference type="GO" id="GO:0015232">
    <property type="term" value="F:heme transmembrane transporter activity"/>
    <property type="evidence" value="ECO:0007669"/>
    <property type="project" value="InterPro"/>
</dbReference>
<keyword evidence="3 11" id="KW-0813">Transport</keyword>
<evidence type="ECO:0000256" key="12">
    <source>
        <dbReference type="RuleBase" id="RU003357"/>
    </source>
</evidence>
<dbReference type="eggNOG" id="COG4771">
    <property type="taxonomic scope" value="Bacteria"/>
</dbReference>
<keyword evidence="6 14" id="KW-0732">Signal</keyword>
<dbReference type="NCBIfam" id="TIGR01786">
    <property type="entry name" value="TonB-hemlactrns"/>
    <property type="match status" value="1"/>
</dbReference>
<evidence type="ECO:0000256" key="6">
    <source>
        <dbReference type="ARBA" id="ARBA00022729"/>
    </source>
</evidence>
<evidence type="ECO:0000256" key="1">
    <source>
        <dbReference type="ARBA" id="ARBA00004571"/>
    </source>
</evidence>
<dbReference type="NCBIfam" id="TIGR01785">
    <property type="entry name" value="TonB-hemin"/>
    <property type="match status" value="1"/>
</dbReference>
<accession>B0SX80</accession>
<dbReference type="InterPro" id="IPR012910">
    <property type="entry name" value="Plug_dom"/>
</dbReference>
<keyword evidence="10 11" id="KW-0998">Cell outer membrane</keyword>
<comment type="similarity">
    <text evidence="2 11 12">Belongs to the TonB-dependent receptor family.</text>
</comment>
<keyword evidence="5 11" id="KW-0812">Transmembrane</keyword>
<dbReference type="GO" id="GO:0009279">
    <property type="term" value="C:cell outer membrane"/>
    <property type="evidence" value="ECO:0007669"/>
    <property type="project" value="UniProtKB-SubCell"/>
</dbReference>
<dbReference type="PROSITE" id="PS52016">
    <property type="entry name" value="TONB_DEPENDENT_REC_3"/>
    <property type="match status" value="1"/>
</dbReference>
<evidence type="ECO:0000256" key="9">
    <source>
        <dbReference type="ARBA" id="ARBA00023170"/>
    </source>
</evidence>
<proteinExistence type="inferred from homology"/>
<dbReference type="Gene3D" id="2.40.170.20">
    <property type="entry name" value="TonB-dependent receptor, beta-barrel domain"/>
    <property type="match status" value="1"/>
</dbReference>
<evidence type="ECO:0000256" key="13">
    <source>
        <dbReference type="SAM" id="MobiDB-lite"/>
    </source>
</evidence>